<accession>A0ACB6YXS3</accession>
<protein>
    <submittedName>
        <fullName evidence="1">Uncharacterized protein</fullName>
    </submittedName>
</protein>
<keyword evidence="2" id="KW-1185">Reference proteome</keyword>
<proteinExistence type="predicted"/>
<name>A0ACB6YXS3_THEGA</name>
<sequence>MSGAVDTRRILYFPTLRAQRQTTSDSEAVRLCSLSPLSRTFPHLSSPRASLSSIAGHRRCQGSPNQPRPVEPGDLTIRRYMAGSISRPAHSVHACRYRHPRLGP</sequence>
<reference evidence="1" key="2">
    <citation type="journal article" date="2020" name="Nat. Commun.">
        <title>Large-scale genome sequencing of mycorrhizal fungi provides insights into the early evolution of symbiotic traits.</title>
        <authorList>
            <person name="Miyauchi S."/>
            <person name="Kiss E."/>
            <person name="Kuo A."/>
            <person name="Drula E."/>
            <person name="Kohler A."/>
            <person name="Sanchez-Garcia M."/>
            <person name="Morin E."/>
            <person name="Andreopoulos B."/>
            <person name="Barry K.W."/>
            <person name="Bonito G."/>
            <person name="Buee M."/>
            <person name="Carver A."/>
            <person name="Chen C."/>
            <person name="Cichocki N."/>
            <person name="Clum A."/>
            <person name="Culley D."/>
            <person name="Crous P.W."/>
            <person name="Fauchery L."/>
            <person name="Girlanda M."/>
            <person name="Hayes R.D."/>
            <person name="Keri Z."/>
            <person name="LaButti K."/>
            <person name="Lipzen A."/>
            <person name="Lombard V."/>
            <person name="Magnuson J."/>
            <person name="Maillard F."/>
            <person name="Murat C."/>
            <person name="Nolan M."/>
            <person name="Ohm R.A."/>
            <person name="Pangilinan J."/>
            <person name="Pereira M.F."/>
            <person name="Perotto S."/>
            <person name="Peter M."/>
            <person name="Pfister S."/>
            <person name="Riley R."/>
            <person name="Sitrit Y."/>
            <person name="Stielow J.B."/>
            <person name="Szollosi G."/>
            <person name="Zifcakova L."/>
            <person name="Stursova M."/>
            <person name="Spatafora J.W."/>
            <person name="Tedersoo L."/>
            <person name="Vaario L.M."/>
            <person name="Yamada A."/>
            <person name="Yan M."/>
            <person name="Wang P."/>
            <person name="Xu J."/>
            <person name="Bruns T."/>
            <person name="Baldrian P."/>
            <person name="Vilgalys R."/>
            <person name="Dunand C."/>
            <person name="Henrissat B."/>
            <person name="Grigoriev I.V."/>
            <person name="Hibbett D."/>
            <person name="Nagy L.G."/>
            <person name="Martin F.M."/>
        </authorList>
    </citation>
    <scope>NUCLEOTIDE SEQUENCE</scope>
    <source>
        <strain evidence="1">P2</strain>
    </source>
</reference>
<organism evidence="1 2">
    <name type="scientific">Thelephora ganbajun</name>
    <name type="common">Ganba fungus</name>
    <dbReference type="NCBI Taxonomy" id="370292"/>
    <lineage>
        <taxon>Eukaryota</taxon>
        <taxon>Fungi</taxon>
        <taxon>Dikarya</taxon>
        <taxon>Basidiomycota</taxon>
        <taxon>Agaricomycotina</taxon>
        <taxon>Agaricomycetes</taxon>
        <taxon>Thelephorales</taxon>
        <taxon>Thelephoraceae</taxon>
        <taxon>Thelephora</taxon>
    </lineage>
</organism>
<evidence type="ECO:0000313" key="2">
    <source>
        <dbReference type="Proteomes" id="UP000886501"/>
    </source>
</evidence>
<reference evidence="1" key="1">
    <citation type="submission" date="2019-10" db="EMBL/GenBank/DDBJ databases">
        <authorList>
            <consortium name="DOE Joint Genome Institute"/>
            <person name="Kuo A."/>
            <person name="Miyauchi S."/>
            <person name="Kiss E."/>
            <person name="Drula E."/>
            <person name="Kohler A."/>
            <person name="Sanchez-Garcia M."/>
            <person name="Andreopoulos B."/>
            <person name="Barry K.W."/>
            <person name="Bonito G."/>
            <person name="Buee M."/>
            <person name="Carver A."/>
            <person name="Chen C."/>
            <person name="Cichocki N."/>
            <person name="Clum A."/>
            <person name="Culley D."/>
            <person name="Crous P.W."/>
            <person name="Fauchery L."/>
            <person name="Girlanda M."/>
            <person name="Hayes R."/>
            <person name="Keri Z."/>
            <person name="Labutti K."/>
            <person name="Lipzen A."/>
            <person name="Lombard V."/>
            <person name="Magnuson J."/>
            <person name="Maillard F."/>
            <person name="Morin E."/>
            <person name="Murat C."/>
            <person name="Nolan M."/>
            <person name="Ohm R."/>
            <person name="Pangilinan J."/>
            <person name="Pereira M."/>
            <person name="Perotto S."/>
            <person name="Peter M."/>
            <person name="Riley R."/>
            <person name="Sitrit Y."/>
            <person name="Stielow B."/>
            <person name="Szollosi G."/>
            <person name="Zifcakova L."/>
            <person name="Stursova M."/>
            <person name="Spatafora J.W."/>
            <person name="Tedersoo L."/>
            <person name="Vaario L.-M."/>
            <person name="Yamada A."/>
            <person name="Yan M."/>
            <person name="Wang P."/>
            <person name="Xu J."/>
            <person name="Bruns T."/>
            <person name="Baldrian P."/>
            <person name="Vilgalys R."/>
            <person name="Henrissat B."/>
            <person name="Grigoriev I.V."/>
            <person name="Hibbett D."/>
            <person name="Nagy L.G."/>
            <person name="Martin F.M."/>
        </authorList>
    </citation>
    <scope>NUCLEOTIDE SEQUENCE</scope>
    <source>
        <strain evidence="1">P2</strain>
    </source>
</reference>
<evidence type="ECO:0000313" key="1">
    <source>
        <dbReference type="EMBL" id="KAF9642191.1"/>
    </source>
</evidence>
<gene>
    <name evidence="1" type="ORF">BDM02DRAFT_2504965</name>
</gene>
<dbReference type="Proteomes" id="UP000886501">
    <property type="component" value="Unassembled WGS sequence"/>
</dbReference>
<dbReference type="EMBL" id="MU118619">
    <property type="protein sequence ID" value="KAF9642191.1"/>
    <property type="molecule type" value="Genomic_DNA"/>
</dbReference>
<comment type="caution">
    <text evidence="1">The sequence shown here is derived from an EMBL/GenBank/DDBJ whole genome shotgun (WGS) entry which is preliminary data.</text>
</comment>